<comment type="caution">
    <text evidence="1">The sequence shown here is derived from an EMBL/GenBank/DDBJ whole genome shotgun (WGS) entry which is preliminary data.</text>
</comment>
<accession>A0A2G0Q5Y6</accession>
<evidence type="ECO:0000313" key="1">
    <source>
        <dbReference type="EMBL" id="PHM54611.1"/>
    </source>
</evidence>
<dbReference type="Proteomes" id="UP000225433">
    <property type="component" value="Unassembled WGS sequence"/>
</dbReference>
<sequence length="43" mass="5032">MLELTNKRESPLPLTLYHLPIKKTSIKLINKTKKQSIDLNEIQ</sequence>
<organism evidence="1 2">
    <name type="scientific">Xenorhabdus hominickii</name>
    <dbReference type="NCBI Taxonomy" id="351679"/>
    <lineage>
        <taxon>Bacteria</taxon>
        <taxon>Pseudomonadati</taxon>
        <taxon>Pseudomonadota</taxon>
        <taxon>Gammaproteobacteria</taxon>
        <taxon>Enterobacterales</taxon>
        <taxon>Morganellaceae</taxon>
        <taxon>Xenorhabdus</taxon>
    </lineage>
</organism>
<evidence type="ECO:0000313" key="2">
    <source>
        <dbReference type="Proteomes" id="UP000225433"/>
    </source>
</evidence>
<name>A0A2G0Q5Y6_XENHO</name>
<gene>
    <name evidence="1" type="ORF">Xhom_02557</name>
</gene>
<reference evidence="1 2" key="1">
    <citation type="journal article" date="2017" name="Nat. Microbiol.">
        <title>Natural product diversity associated with the nematode symbionts Photorhabdus and Xenorhabdus.</title>
        <authorList>
            <person name="Tobias N.J."/>
            <person name="Wolff H."/>
            <person name="Djahanschiri B."/>
            <person name="Grundmann F."/>
            <person name="Kronenwerth M."/>
            <person name="Shi Y.M."/>
            <person name="Simonyi S."/>
            <person name="Grun P."/>
            <person name="Shapiro-Ilan D."/>
            <person name="Pidot S.J."/>
            <person name="Stinear T.P."/>
            <person name="Ebersberger I."/>
            <person name="Bode H.B."/>
        </authorList>
    </citation>
    <scope>NUCLEOTIDE SEQUENCE [LARGE SCALE GENOMIC DNA]</scope>
    <source>
        <strain evidence="1 2">DSM 17903</strain>
    </source>
</reference>
<dbReference type="AlphaFoldDB" id="A0A2G0Q5Y6"/>
<dbReference type="EMBL" id="NJAI01000004">
    <property type="protein sequence ID" value="PHM54611.1"/>
    <property type="molecule type" value="Genomic_DNA"/>
</dbReference>
<protein>
    <submittedName>
        <fullName evidence="1">Uncharacterized protein</fullName>
    </submittedName>
</protein>
<proteinExistence type="predicted"/>